<protein>
    <recommendedName>
        <fullName evidence="3">Tail assembly chaperone</fullName>
    </recommendedName>
</protein>
<dbReference type="STRING" id="1765722.AT728_19165"/>
<evidence type="ECO:0000313" key="2">
    <source>
        <dbReference type="Proteomes" id="UP000054804"/>
    </source>
</evidence>
<dbReference type="OrthoDB" id="5191724at2"/>
<sequence length="137" mass="15016">MGYRPKQKIYTLEFEGEEYDGLEVRIRGLNTGQMLDLDTARADGSDEAIIAMLQLMADRLVEWNVEDDEGQAVPVTFDGVRSLDLDFNWAIIDAWQNAVAGVAAPLDEPLTDTEPLPVASIPTETLLLPPESTAVPA</sequence>
<dbReference type="Proteomes" id="UP000054804">
    <property type="component" value="Unassembled WGS sequence"/>
</dbReference>
<accession>A0A0W7X7A6</accession>
<proteinExistence type="predicted"/>
<keyword evidence="2" id="KW-1185">Reference proteome</keyword>
<name>A0A0W7X7A6_9ACTN</name>
<reference evidence="1 2" key="1">
    <citation type="submission" date="2015-12" db="EMBL/GenBank/DDBJ databases">
        <title>Draft genome sequence of Streptomyces silvensis ATCC 53525, a producer of novel hormone antagonists.</title>
        <authorList>
            <person name="Johnston C.W."/>
            <person name="Li Y."/>
            <person name="Magarvey N.A."/>
        </authorList>
    </citation>
    <scope>NUCLEOTIDE SEQUENCE [LARGE SCALE GENOMIC DNA]</scope>
    <source>
        <strain evidence="1 2">ATCC 53525</strain>
    </source>
</reference>
<dbReference type="RefSeq" id="WP_058847376.1">
    <property type="nucleotide sequence ID" value="NZ_LOCL01000030.1"/>
</dbReference>
<evidence type="ECO:0008006" key="3">
    <source>
        <dbReference type="Google" id="ProtNLM"/>
    </source>
</evidence>
<organism evidence="1 2">
    <name type="scientific">Streptomyces silvensis</name>
    <dbReference type="NCBI Taxonomy" id="1765722"/>
    <lineage>
        <taxon>Bacteria</taxon>
        <taxon>Bacillati</taxon>
        <taxon>Actinomycetota</taxon>
        <taxon>Actinomycetes</taxon>
        <taxon>Kitasatosporales</taxon>
        <taxon>Streptomycetaceae</taxon>
        <taxon>Streptomyces</taxon>
    </lineage>
</organism>
<evidence type="ECO:0000313" key="1">
    <source>
        <dbReference type="EMBL" id="KUF18467.1"/>
    </source>
</evidence>
<dbReference type="EMBL" id="LOCL01000030">
    <property type="protein sequence ID" value="KUF18467.1"/>
    <property type="molecule type" value="Genomic_DNA"/>
</dbReference>
<comment type="caution">
    <text evidence="1">The sequence shown here is derived from an EMBL/GenBank/DDBJ whole genome shotgun (WGS) entry which is preliminary data.</text>
</comment>
<gene>
    <name evidence="1" type="ORF">AT728_19165</name>
</gene>
<dbReference type="AlphaFoldDB" id="A0A0W7X7A6"/>